<protein>
    <submittedName>
        <fullName evidence="3">SLBB domain-containing protein</fullName>
    </submittedName>
</protein>
<accession>A0ABT5TTH0</accession>
<name>A0ABT5TTH0_9MICO</name>
<dbReference type="Gene3D" id="3.10.560.10">
    <property type="entry name" value="Outer membrane lipoprotein wza domain like"/>
    <property type="match status" value="1"/>
</dbReference>
<evidence type="ECO:0000256" key="1">
    <source>
        <dbReference type="SAM" id="MobiDB-lite"/>
    </source>
</evidence>
<organism evidence="3 4">
    <name type="scientific">Georgenia halotolerans</name>
    <dbReference type="NCBI Taxonomy" id="3028317"/>
    <lineage>
        <taxon>Bacteria</taxon>
        <taxon>Bacillati</taxon>
        <taxon>Actinomycetota</taxon>
        <taxon>Actinomycetes</taxon>
        <taxon>Micrococcales</taxon>
        <taxon>Bogoriellaceae</taxon>
        <taxon>Georgenia</taxon>
    </lineage>
</organism>
<proteinExistence type="predicted"/>
<feature type="domain" description="Soluble ligand binding" evidence="2">
    <location>
        <begin position="67"/>
        <end position="120"/>
    </location>
</feature>
<dbReference type="Proteomes" id="UP001165561">
    <property type="component" value="Unassembled WGS sequence"/>
</dbReference>
<feature type="compositionally biased region" description="Low complexity" evidence="1">
    <location>
        <begin position="40"/>
        <end position="60"/>
    </location>
</feature>
<reference evidence="3" key="1">
    <citation type="submission" date="2023-02" db="EMBL/GenBank/DDBJ databases">
        <title>Georgenia sp.10Sc9-8, isolated from a soil sample collected from the Taklamakan desert.</title>
        <authorList>
            <person name="Liu S."/>
        </authorList>
    </citation>
    <scope>NUCLEOTIDE SEQUENCE</scope>
    <source>
        <strain evidence="3">10Sc9-8</strain>
    </source>
</reference>
<feature type="non-terminal residue" evidence="3">
    <location>
        <position position="132"/>
    </location>
</feature>
<evidence type="ECO:0000313" key="3">
    <source>
        <dbReference type="EMBL" id="MDD9204988.1"/>
    </source>
</evidence>
<feature type="region of interest" description="Disordered" evidence="1">
    <location>
        <begin position="1"/>
        <end position="60"/>
    </location>
</feature>
<gene>
    <name evidence="3" type="ORF">PU560_00745</name>
</gene>
<keyword evidence="4" id="KW-1185">Reference proteome</keyword>
<sequence length="132" mass="12241">MASDGQGSSDDPVPDGSRGPEAPDGPGAAAEAGGAGGGPDDAAPGTGTTDATVGGQAPAAETAAPVVVHVAGEVRSPGVVELPAGSRVSDAVAAAGGPGPEADVGGINLARVLTDGEQVLVPRPGEQPAPVP</sequence>
<evidence type="ECO:0000259" key="2">
    <source>
        <dbReference type="Pfam" id="PF10531"/>
    </source>
</evidence>
<feature type="compositionally biased region" description="Low complexity" evidence="1">
    <location>
        <begin position="19"/>
        <end position="32"/>
    </location>
</feature>
<dbReference type="Pfam" id="PF10531">
    <property type="entry name" value="SLBB"/>
    <property type="match status" value="1"/>
</dbReference>
<dbReference type="EMBL" id="JARACI010000162">
    <property type="protein sequence ID" value="MDD9204988.1"/>
    <property type="molecule type" value="Genomic_DNA"/>
</dbReference>
<dbReference type="InterPro" id="IPR019554">
    <property type="entry name" value="Soluble_ligand-bd"/>
</dbReference>
<evidence type="ECO:0000313" key="4">
    <source>
        <dbReference type="Proteomes" id="UP001165561"/>
    </source>
</evidence>
<comment type="caution">
    <text evidence="3">The sequence shown here is derived from an EMBL/GenBank/DDBJ whole genome shotgun (WGS) entry which is preliminary data.</text>
</comment>